<dbReference type="InParanoid" id="E3MV20"/>
<dbReference type="Pfam" id="PF23049">
    <property type="entry name" value="DUF7039"/>
    <property type="match status" value="1"/>
</dbReference>
<keyword evidence="6" id="KW-1185">Reference proteome</keyword>
<proteinExistence type="predicted"/>
<dbReference type="Pfam" id="PF23051">
    <property type="entry name" value="DUF7040"/>
    <property type="match status" value="1"/>
</dbReference>
<evidence type="ECO:0000313" key="5">
    <source>
        <dbReference type="EMBL" id="EFP10035.1"/>
    </source>
</evidence>
<organism evidence="6">
    <name type="scientific">Caenorhabditis remanei</name>
    <name type="common">Caenorhabditis vulgaris</name>
    <dbReference type="NCBI Taxonomy" id="31234"/>
    <lineage>
        <taxon>Eukaryota</taxon>
        <taxon>Metazoa</taxon>
        <taxon>Ecdysozoa</taxon>
        <taxon>Nematoda</taxon>
        <taxon>Chromadorea</taxon>
        <taxon>Rhabditida</taxon>
        <taxon>Rhabditina</taxon>
        <taxon>Rhabditomorpha</taxon>
        <taxon>Rhabditoidea</taxon>
        <taxon>Rhabditidae</taxon>
        <taxon>Peloderinae</taxon>
        <taxon>Caenorhabditis</taxon>
    </lineage>
</organism>
<accession>E3MV20</accession>
<evidence type="ECO:0000313" key="6">
    <source>
        <dbReference type="Proteomes" id="UP000008281"/>
    </source>
</evidence>
<sequence>MEFFGFACEQNEDKIKIFTLEQGMVELEYEGCDPLGKWFDVSDDEIELHPTYSNKEIEVWEEDGEVFAKVLAIGPNMFCLPKDIKEKYSKVAAWSPLLKYLDDETGIFAGIRGNDVVYVVVKYAPWFNGPSVREQGLFKIQEVFEIEEDRYTAYCRQTPWTLEYMGRTLTQSLKPKPNTIAFNQYQKVDDDGFRIGLCIKSSYPNSGFNQELNPSDGSYKFCSLLFTPDYGIVRYTFPVNKPRMVTRTAEAVYDVDSDFTSIDKRIGQWYTFQVTEARSRTKSKKKTDSPAILHSTARKVASANHPRETVVVDEEVELESSFLFDYNMFETESNRLIKNWYARYKGLSRKSHFWDADLGRVEVYPFISMEIIKSIEKHRETLEPSEAELLQKEAIVVVVRTVVHKNFMMNFKNYPMQGVFTAKKLEKICYLDGGRLIPLEKE</sequence>
<dbReference type="Pfam" id="PF23047">
    <property type="entry name" value="DUF7038"/>
    <property type="match status" value="1"/>
</dbReference>
<dbReference type="InterPro" id="IPR055466">
    <property type="entry name" value="DUF7038"/>
</dbReference>
<evidence type="ECO:0000259" key="1">
    <source>
        <dbReference type="Pfam" id="PF23045"/>
    </source>
</evidence>
<evidence type="ECO:0000259" key="2">
    <source>
        <dbReference type="Pfam" id="PF23047"/>
    </source>
</evidence>
<dbReference type="HOGENOM" id="CLU_051409_0_0_1"/>
<dbReference type="OrthoDB" id="5793389at2759"/>
<feature type="domain" description="DUF7038" evidence="2">
    <location>
        <begin position="63"/>
        <end position="163"/>
    </location>
</feature>
<feature type="domain" description="DUF7039" evidence="3">
    <location>
        <begin position="196"/>
        <end position="302"/>
    </location>
</feature>
<protein>
    <submittedName>
        <fullName evidence="5">Uncharacterized protein</fullName>
    </submittedName>
</protein>
<reference evidence="5" key="1">
    <citation type="submission" date="2007-07" db="EMBL/GenBank/DDBJ databases">
        <title>PCAP assembly of the Caenorhabditis remanei genome.</title>
        <authorList>
            <consortium name="The Caenorhabditis remanei Sequencing Consortium"/>
            <person name="Wilson R.K."/>
        </authorList>
    </citation>
    <scope>NUCLEOTIDE SEQUENCE [LARGE SCALE GENOMIC DNA]</scope>
    <source>
        <strain evidence="5">PB4641</strain>
    </source>
</reference>
<dbReference type="Proteomes" id="UP000008281">
    <property type="component" value="Unassembled WGS sequence"/>
</dbReference>
<evidence type="ECO:0000259" key="3">
    <source>
        <dbReference type="Pfam" id="PF23049"/>
    </source>
</evidence>
<name>E3MV20_CAERE</name>
<dbReference type="EMBL" id="DS268481">
    <property type="protein sequence ID" value="EFP10035.1"/>
    <property type="molecule type" value="Genomic_DNA"/>
</dbReference>
<evidence type="ECO:0000259" key="4">
    <source>
        <dbReference type="Pfam" id="PF23051"/>
    </source>
</evidence>
<dbReference type="eggNOG" id="ENOG502RT6D">
    <property type="taxonomic scope" value="Eukaryota"/>
</dbReference>
<dbReference type="InterPro" id="IPR055468">
    <property type="entry name" value="DUF7040"/>
</dbReference>
<feature type="domain" description="DUF7037" evidence="1">
    <location>
        <begin position="3"/>
        <end position="42"/>
    </location>
</feature>
<gene>
    <name evidence="5" type="ORF">CRE_20876</name>
</gene>
<dbReference type="AlphaFoldDB" id="E3MV20"/>
<dbReference type="InterPro" id="IPR055467">
    <property type="entry name" value="DUF7039"/>
</dbReference>
<dbReference type="FunCoup" id="E3MV20">
    <property type="interactions" value="1779"/>
</dbReference>
<dbReference type="InterPro" id="IPR055465">
    <property type="entry name" value="DUF7037"/>
</dbReference>
<dbReference type="Pfam" id="PF23045">
    <property type="entry name" value="DUF7037"/>
    <property type="match status" value="1"/>
</dbReference>
<feature type="domain" description="DUF7040" evidence="4">
    <location>
        <begin position="316"/>
        <end position="431"/>
    </location>
</feature>